<accession>A0ABU3RVF7</accession>
<evidence type="ECO:0000313" key="9">
    <source>
        <dbReference type="EMBL" id="MDU0326871.1"/>
    </source>
</evidence>
<evidence type="ECO:0000313" key="10">
    <source>
        <dbReference type="Proteomes" id="UP001256673"/>
    </source>
</evidence>
<feature type="chain" id="PRO_5045056888" evidence="7">
    <location>
        <begin position="29"/>
        <end position="181"/>
    </location>
</feature>
<feature type="transmembrane region" description="Helical" evidence="6">
    <location>
        <begin position="152"/>
        <end position="171"/>
    </location>
</feature>
<evidence type="ECO:0000256" key="2">
    <source>
        <dbReference type="ARBA" id="ARBA00022525"/>
    </source>
</evidence>
<dbReference type="NCBIfam" id="TIGR01167">
    <property type="entry name" value="LPXTG_anchor"/>
    <property type="match status" value="1"/>
</dbReference>
<keyword evidence="6" id="KW-1133">Transmembrane helix</keyword>
<feature type="domain" description="Gram-positive cocci surface proteins LPxTG" evidence="8">
    <location>
        <begin position="141"/>
        <end position="181"/>
    </location>
</feature>
<proteinExistence type="predicted"/>
<feature type="signal peptide" evidence="7">
    <location>
        <begin position="1"/>
        <end position="28"/>
    </location>
</feature>
<dbReference type="Proteomes" id="UP001256673">
    <property type="component" value="Unassembled WGS sequence"/>
</dbReference>
<evidence type="ECO:0000256" key="4">
    <source>
        <dbReference type="ARBA" id="ARBA00023088"/>
    </source>
</evidence>
<organism evidence="9 10">
    <name type="scientific">Microbacterium algihabitans</name>
    <dbReference type="NCBI Taxonomy" id="3075992"/>
    <lineage>
        <taxon>Bacteria</taxon>
        <taxon>Bacillati</taxon>
        <taxon>Actinomycetota</taxon>
        <taxon>Actinomycetes</taxon>
        <taxon>Micrococcales</taxon>
        <taxon>Microbacteriaceae</taxon>
        <taxon>Microbacterium</taxon>
    </lineage>
</organism>
<dbReference type="PROSITE" id="PS50847">
    <property type="entry name" value="GRAM_POS_ANCHORING"/>
    <property type="match status" value="1"/>
</dbReference>
<keyword evidence="4" id="KW-0572">Peptidoglycan-anchor</keyword>
<evidence type="ECO:0000256" key="6">
    <source>
        <dbReference type="SAM" id="Phobius"/>
    </source>
</evidence>
<evidence type="ECO:0000256" key="1">
    <source>
        <dbReference type="ARBA" id="ARBA00022512"/>
    </source>
</evidence>
<keyword evidence="2" id="KW-0964">Secreted</keyword>
<gene>
    <name evidence="9" type="ORF">RWH43_08905</name>
</gene>
<feature type="compositionally biased region" description="Gly residues" evidence="5">
    <location>
        <begin position="120"/>
        <end position="135"/>
    </location>
</feature>
<feature type="region of interest" description="Disordered" evidence="5">
    <location>
        <begin position="116"/>
        <end position="138"/>
    </location>
</feature>
<keyword evidence="6" id="KW-0812">Transmembrane</keyword>
<dbReference type="EMBL" id="JAWDIU010000002">
    <property type="protein sequence ID" value="MDU0326871.1"/>
    <property type="molecule type" value="Genomic_DNA"/>
</dbReference>
<name>A0ABU3RVF7_9MICO</name>
<sequence>MKLNITKAGASLALAGALLFAAPAVAQAYVPSSPDTVTLTVTSNGPVPVAGFQPGAPVTFTLVGVGVTGANIATANLPVSSASVTKTADASGSATAVVTLPANPVGSYTLAATGARADGSTGGGSGSGTGGGTNAGGSEALPATGMDANSMLGIWVGGGALVLAGAAVMVVTKTRRRNESA</sequence>
<comment type="caution">
    <text evidence="9">The sequence shown here is derived from an EMBL/GenBank/DDBJ whole genome shotgun (WGS) entry which is preliminary data.</text>
</comment>
<evidence type="ECO:0000256" key="5">
    <source>
        <dbReference type="SAM" id="MobiDB-lite"/>
    </source>
</evidence>
<protein>
    <submittedName>
        <fullName evidence="9">LPXTG cell wall anchor domain-containing protein</fullName>
    </submittedName>
</protein>
<evidence type="ECO:0000259" key="8">
    <source>
        <dbReference type="PROSITE" id="PS50847"/>
    </source>
</evidence>
<evidence type="ECO:0000256" key="7">
    <source>
        <dbReference type="SAM" id="SignalP"/>
    </source>
</evidence>
<keyword evidence="6" id="KW-0472">Membrane</keyword>
<dbReference type="InterPro" id="IPR019931">
    <property type="entry name" value="LPXTG_anchor"/>
</dbReference>
<keyword evidence="1" id="KW-0134">Cell wall</keyword>
<evidence type="ECO:0000256" key="3">
    <source>
        <dbReference type="ARBA" id="ARBA00022729"/>
    </source>
</evidence>
<dbReference type="RefSeq" id="WP_316001272.1">
    <property type="nucleotide sequence ID" value="NZ_JAWDIU010000002.1"/>
</dbReference>
<keyword evidence="10" id="KW-1185">Reference proteome</keyword>
<keyword evidence="3 7" id="KW-0732">Signal</keyword>
<reference evidence="9 10" key="1">
    <citation type="submission" date="2023-09" db="EMBL/GenBank/DDBJ databases">
        <title>Microbacterium fusihabitans sp. nov., Microbacterium phycihabitans sp. nov., and Microbacterium cervinum sp. nov., isolated from dried seaweeds of beach.</title>
        <authorList>
            <person name="Lee S.D."/>
        </authorList>
    </citation>
    <scope>NUCLEOTIDE SEQUENCE [LARGE SCALE GENOMIC DNA]</scope>
    <source>
        <strain evidence="9 10">KSW2-21</strain>
    </source>
</reference>